<dbReference type="InterPro" id="IPR029032">
    <property type="entry name" value="AhpD-like"/>
</dbReference>
<dbReference type="PANTHER" id="PTHR34846">
    <property type="entry name" value="4-CARBOXYMUCONOLACTONE DECARBOXYLASE FAMILY PROTEIN (AFU_ORTHOLOGUE AFUA_6G11590)"/>
    <property type="match status" value="1"/>
</dbReference>
<evidence type="ECO:0000313" key="3">
    <source>
        <dbReference type="Proteomes" id="UP000285961"/>
    </source>
</evidence>
<reference evidence="2 3" key="1">
    <citation type="journal article" date="2017" name="ISME J.">
        <title>Energy and carbon metabolisms in a deep terrestrial subsurface fluid microbial community.</title>
        <authorList>
            <person name="Momper L."/>
            <person name="Jungbluth S.P."/>
            <person name="Lee M.D."/>
            <person name="Amend J.P."/>
        </authorList>
    </citation>
    <scope>NUCLEOTIDE SEQUENCE [LARGE SCALE GENOMIC DNA]</scope>
    <source>
        <strain evidence="2">SURF_17</strain>
    </source>
</reference>
<dbReference type="Gene3D" id="1.20.1290.10">
    <property type="entry name" value="AhpD-like"/>
    <property type="match status" value="1"/>
</dbReference>
<proteinExistence type="predicted"/>
<dbReference type="EMBL" id="QZKI01000026">
    <property type="protein sequence ID" value="RJP73525.1"/>
    <property type="molecule type" value="Genomic_DNA"/>
</dbReference>
<accession>A0A419F5J7</accession>
<dbReference type="Proteomes" id="UP000285961">
    <property type="component" value="Unassembled WGS sequence"/>
</dbReference>
<sequence length="190" mass="21761">MARIPYAEIENAPEKIRDFFVKMGANDVEILNIFRMIAHSDISVREFIRLGSRLLVKPHLDPRFRELAILRIAQMNQARYEWTHHIPIAVGVGITPEQIKQLKNWQESPLFTDRDKTVLGFTEELVRDGHPTDETFAAAAAFLEPASLVELTLSIGYWSMVAKFLNTFQVDIEEDFKQKHAKILADIGSL</sequence>
<evidence type="ECO:0000259" key="1">
    <source>
        <dbReference type="Pfam" id="PF02627"/>
    </source>
</evidence>
<organism evidence="2 3">
    <name type="scientific">Candidatus Abyssobacteria bacterium SURF_17</name>
    <dbReference type="NCBI Taxonomy" id="2093361"/>
    <lineage>
        <taxon>Bacteria</taxon>
        <taxon>Pseudomonadati</taxon>
        <taxon>Candidatus Hydrogenedentota</taxon>
        <taxon>Candidatus Abyssobacteria</taxon>
    </lineage>
</organism>
<dbReference type="GO" id="GO:0051920">
    <property type="term" value="F:peroxiredoxin activity"/>
    <property type="evidence" value="ECO:0007669"/>
    <property type="project" value="InterPro"/>
</dbReference>
<dbReference type="PANTHER" id="PTHR34846:SF11">
    <property type="entry name" value="4-CARBOXYMUCONOLACTONE DECARBOXYLASE FAMILY PROTEIN (AFU_ORTHOLOGUE AFUA_6G11590)"/>
    <property type="match status" value="1"/>
</dbReference>
<protein>
    <submittedName>
        <fullName evidence="2">Carboxymuconolactone decarboxylase family protein</fullName>
    </submittedName>
</protein>
<dbReference type="SUPFAM" id="SSF69118">
    <property type="entry name" value="AhpD-like"/>
    <property type="match status" value="1"/>
</dbReference>
<feature type="domain" description="Carboxymuconolactone decarboxylase-like" evidence="1">
    <location>
        <begin position="49"/>
        <end position="124"/>
    </location>
</feature>
<name>A0A419F5J7_9BACT</name>
<dbReference type="Pfam" id="PF02627">
    <property type="entry name" value="CMD"/>
    <property type="match status" value="1"/>
</dbReference>
<dbReference type="AlphaFoldDB" id="A0A419F5J7"/>
<dbReference type="InterPro" id="IPR003779">
    <property type="entry name" value="CMD-like"/>
</dbReference>
<comment type="caution">
    <text evidence="2">The sequence shown here is derived from an EMBL/GenBank/DDBJ whole genome shotgun (WGS) entry which is preliminary data.</text>
</comment>
<gene>
    <name evidence="2" type="ORF">C4532_04225</name>
</gene>
<evidence type="ECO:0000313" key="2">
    <source>
        <dbReference type="EMBL" id="RJP73525.1"/>
    </source>
</evidence>